<feature type="region of interest" description="Disordered" evidence="1">
    <location>
        <begin position="60"/>
        <end position="87"/>
    </location>
</feature>
<accession>A0A401TZH0</accession>
<organism evidence="2 3">
    <name type="scientific">Chiloscyllium punctatum</name>
    <name type="common">Brownbanded bambooshark</name>
    <name type="synonym">Hemiscyllium punctatum</name>
    <dbReference type="NCBI Taxonomy" id="137246"/>
    <lineage>
        <taxon>Eukaryota</taxon>
        <taxon>Metazoa</taxon>
        <taxon>Chordata</taxon>
        <taxon>Craniata</taxon>
        <taxon>Vertebrata</taxon>
        <taxon>Chondrichthyes</taxon>
        <taxon>Elasmobranchii</taxon>
        <taxon>Galeomorphii</taxon>
        <taxon>Galeoidea</taxon>
        <taxon>Orectolobiformes</taxon>
        <taxon>Hemiscylliidae</taxon>
        <taxon>Chiloscyllium</taxon>
    </lineage>
</organism>
<evidence type="ECO:0000313" key="3">
    <source>
        <dbReference type="Proteomes" id="UP000287033"/>
    </source>
</evidence>
<comment type="caution">
    <text evidence="2">The sequence shown here is derived from an EMBL/GenBank/DDBJ whole genome shotgun (WGS) entry which is preliminary data.</text>
</comment>
<gene>
    <name evidence="2" type="ORF">chiPu_0032468</name>
</gene>
<proteinExistence type="predicted"/>
<name>A0A401TZH0_CHIPU</name>
<dbReference type="AlphaFoldDB" id="A0A401TZH0"/>
<protein>
    <submittedName>
        <fullName evidence="2">Uncharacterized protein</fullName>
    </submittedName>
</protein>
<evidence type="ECO:0000313" key="2">
    <source>
        <dbReference type="EMBL" id="GCC48025.1"/>
    </source>
</evidence>
<keyword evidence="3" id="KW-1185">Reference proteome</keyword>
<reference evidence="2 3" key="1">
    <citation type="journal article" date="2018" name="Nat. Ecol. Evol.">
        <title>Shark genomes provide insights into elasmobranch evolution and the origin of vertebrates.</title>
        <authorList>
            <person name="Hara Y"/>
            <person name="Yamaguchi K"/>
            <person name="Onimaru K"/>
            <person name="Kadota M"/>
            <person name="Koyanagi M"/>
            <person name="Keeley SD"/>
            <person name="Tatsumi K"/>
            <person name="Tanaka K"/>
            <person name="Motone F"/>
            <person name="Kageyama Y"/>
            <person name="Nozu R"/>
            <person name="Adachi N"/>
            <person name="Nishimura O"/>
            <person name="Nakagawa R"/>
            <person name="Tanegashima C"/>
            <person name="Kiyatake I"/>
            <person name="Matsumoto R"/>
            <person name="Murakumo K"/>
            <person name="Nishida K"/>
            <person name="Terakita A"/>
            <person name="Kuratani S"/>
            <person name="Sato K"/>
            <person name="Hyodo S Kuraku.S."/>
        </authorList>
    </citation>
    <scope>NUCLEOTIDE SEQUENCE [LARGE SCALE GENOMIC DNA]</scope>
</reference>
<dbReference type="EMBL" id="BEZZ01237572">
    <property type="protein sequence ID" value="GCC48025.1"/>
    <property type="molecule type" value="Genomic_DNA"/>
</dbReference>
<dbReference type="Proteomes" id="UP000287033">
    <property type="component" value="Unassembled WGS sequence"/>
</dbReference>
<evidence type="ECO:0000256" key="1">
    <source>
        <dbReference type="SAM" id="MobiDB-lite"/>
    </source>
</evidence>
<sequence length="87" mass="9834">MRDQRHAVAARADHLCHRLLCQDDLVAAREIAHVQQASRQPRLHGMRGVAARRLLDLGIDGEPVPEQHGTKRRALAGSRAERFELDR</sequence>